<evidence type="ECO:0000313" key="3">
    <source>
        <dbReference type="Proteomes" id="UP000054477"/>
    </source>
</evidence>
<dbReference type="Proteomes" id="UP000054477">
    <property type="component" value="Unassembled WGS sequence"/>
</dbReference>
<reference evidence="3" key="2">
    <citation type="submission" date="2015-01" db="EMBL/GenBank/DDBJ databases">
        <title>Evolutionary Origins and Diversification of the Mycorrhizal Mutualists.</title>
        <authorList>
            <consortium name="DOE Joint Genome Institute"/>
            <consortium name="Mycorrhizal Genomics Consortium"/>
            <person name="Kohler A."/>
            <person name="Kuo A."/>
            <person name="Nagy L.G."/>
            <person name="Floudas D."/>
            <person name="Copeland A."/>
            <person name="Barry K.W."/>
            <person name="Cichocki N."/>
            <person name="Veneault-Fourrey C."/>
            <person name="LaButti K."/>
            <person name="Lindquist E.A."/>
            <person name="Lipzen A."/>
            <person name="Lundell T."/>
            <person name="Morin E."/>
            <person name="Murat C."/>
            <person name="Riley R."/>
            <person name="Ohm R."/>
            <person name="Sun H."/>
            <person name="Tunlid A."/>
            <person name="Henrissat B."/>
            <person name="Grigoriev I.V."/>
            <person name="Hibbett D.S."/>
            <person name="Martin F."/>
        </authorList>
    </citation>
    <scope>NUCLEOTIDE SEQUENCE [LARGE SCALE GENOMIC DNA]</scope>
    <source>
        <strain evidence="3">LaAM-08-1</strain>
    </source>
</reference>
<accession>A0A0C9X0Q9</accession>
<name>A0A0C9X0Q9_9AGAR</name>
<evidence type="ECO:0000256" key="1">
    <source>
        <dbReference type="SAM" id="MobiDB-lite"/>
    </source>
</evidence>
<feature type="region of interest" description="Disordered" evidence="1">
    <location>
        <begin position="1"/>
        <end position="136"/>
    </location>
</feature>
<organism evidence="2 3">
    <name type="scientific">Laccaria amethystina LaAM-08-1</name>
    <dbReference type="NCBI Taxonomy" id="1095629"/>
    <lineage>
        <taxon>Eukaryota</taxon>
        <taxon>Fungi</taxon>
        <taxon>Dikarya</taxon>
        <taxon>Basidiomycota</taxon>
        <taxon>Agaricomycotina</taxon>
        <taxon>Agaricomycetes</taxon>
        <taxon>Agaricomycetidae</taxon>
        <taxon>Agaricales</taxon>
        <taxon>Agaricineae</taxon>
        <taxon>Hydnangiaceae</taxon>
        <taxon>Laccaria</taxon>
    </lineage>
</organism>
<dbReference type="HOGENOM" id="CLU_2090486_0_0_1"/>
<reference evidence="2 3" key="1">
    <citation type="submission" date="2014-04" db="EMBL/GenBank/DDBJ databases">
        <authorList>
            <consortium name="DOE Joint Genome Institute"/>
            <person name="Kuo A."/>
            <person name="Kohler A."/>
            <person name="Nagy L.G."/>
            <person name="Floudas D."/>
            <person name="Copeland A."/>
            <person name="Barry K.W."/>
            <person name="Cichocki N."/>
            <person name="Veneault-Fourrey C."/>
            <person name="LaButti K."/>
            <person name="Lindquist E.A."/>
            <person name="Lipzen A."/>
            <person name="Lundell T."/>
            <person name="Morin E."/>
            <person name="Murat C."/>
            <person name="Sun H."/>
            <person name="Tunlid A."/>
            <person name="Henrissat B."/>
            <person name="Grigoriev I.V."/>
            <person name="Hibbett D.S."/>
            <person name="Martin F."/>
            <person name="Nordberg H.P."/>
            <person name="Cantor M.N."/>
            <person name="Hua S.X."/>
        </authorList>
    </citation>
    <scope>NUCLEOTIDE SEQUENCE [LARGE SCALE GENOMIC DNA]</scope>
    <source>
        <strain evidence="2 3">LaAM-08-1</strain>
    </source>
</reference>
<dbReference type="AlphaFoldDB" id="A0A0C9X0Q9"/>
<proteinExistence type="predicted"/>
<dbReference type="EMBL" id="KN839050">
    <property type="protein sequence ID" value="KIJ91131.1"/>
    <property type="molecule type" value="Genomic_DNA"/>
</dbReference>
<gene>
    <name evidence="2" type="ORF">K443DRAFT_14656</name>
</gene>
<evidence type="ECO:0000313" key="2">
    <source>
        <dbReference type="EMBL" id="KIJ91131.1"/>
    </source>
</evidence>
<keyword evidence="3" id="KW-1185">Reference proteome</keyword>
<sequence>MPRHTTPPTTQNPSQPKTTKRTRSERDRPLTTTNQHQNEDDHPYRSRTTASAYKRRGATTNAQDDTHELRPPPLPINEPERQRPTTIHGRRPRTTATTIRTIPKRRQAPTHEERLAPPHHERGRVPYTTACPSPLL</sequence>
<feature type="compositionally biased region" description="Low complexity" evidence="1">
    <location>
        <begin position="1"/>
        <end position="17"/>
    </location>
</feature>
<feature type="compositionally biased region" description="Basic and acidic residues" evidence="1">
    <location>
        <begin position="109"/>
        <end position="124"/>
    </location>
</feature>
<protein>
    <submittedName>
        <fullName evidence="2">Uncharacterized protein</fullName>
    </submittedName>
</protein>